<feature type="domain" description="Cytochrome c" evidence="6">
    <location>
        <begin position="31"/>
        <end position="119"/>
    </location>
</feature>
<dbReference type="EMBL" id="SACK01000004">
    <property type="protein sequence ID" value="RVU00590.1"/>
    <property type="molecule type" value="Genomic_DNA"/>
</dbReference>
<dbReference type="Proteomes" id="UP000282759">
    <property type="component" value="Unassembled WGS sequence"/>
</dbReference>
<keyword evidence="8" id="KW-1185">Reference proteome</keyword>
<dbReference type="GO" id="GO:0009055">
    <property type="term" value="F:electron transfer activity"/>
    <property type="evidence" value="ECO:0007669"/>
    <property type="project" value="InterPro"/>
</dbReference>
<dbReference type="PROSITE" id="PS51257">
    <property type="entry name" value="PROKAR_LIPOPROTEIN"/>
    <property type="match status" value="1"/>
</dbReference>
<feature type="chain" id="PRO_5018669602" evidence="5">
    <location>
        <begin position="19"/>
        <end position="139"/>
    </location>
</feature>
<comment type="caution">
    <text evidence="7">The sequence shown here is derived from an EMBL/GenBank/DDBJ whole genome shotgun (WGS) entry which is preliminary data.</text>
</comment>
<protein>
    <submittedName>
        <fullName evidence="7">Cytochrome c</fullName>
    </submittedName>
</protein>
<dbReference type="Gene3D" id="1.10.760.10">
    <property type="entry name" value="Cytochrome c-like domain"/>
    <property type="match status" value="1"/>
</dbReference>
<keyword evidence="5" id="KW-0732">Signal</keyword>
<keyword evidence="3 4" id="KW-0408">Iron</keyword>
<evidence type="ECO:0000256" key="1">
    <source>
        <dbReference type="ARBA" id="ARBA00022617"/>
    </source>
</evidence>
<sequence>MKKLAAIAFLLTAMGCFILSCQSSEDIEFKRHYAGGMLLYQTHCQNCHGKNGEGLSALIPPLTDTNYISKNRHKLACFVQNGANGIINVSGKFYEGSMPPSGLSPIEIAKVLTYVGNSFGNKTGLINLNQVQKDLKECK</sequence>
<evidence type="ECO:0000256" key="5">
    <source>
        <dbReference type="SAM" id="SignalP"/>
    </source>
</evidence>
<accession>A0A3S2WXU2</accession>
<keyword evidence="1 4" id="KW-0349">Heme</keyword>
<dbReference type="AlphaFoldDB" id="A0A3S2WXU2"/>
<dbReference type="InterPro" id="IPR051459">
    <property type="entry name" value="Cytochrome_c-type_DH"/>
</dbReference>
<dbReference type="SUPFAM" id="SSF46626">
    <property type="entry name" value="Cytochrome c"/>
    <property type="match status" value="1"/>
</dbReference>
<organism evidence="7 8">
    <name type="scientific">Mucilaginibacter limnophilus</name>
    <dbReference type="NCBI Taxonomy" id="1932778"/>
    <lineage>
        <taxon>Bacteria</taxon>
        <taxon>Pseudomonadati</taxon>
        <taxon>Bacteroidota</taxon>
        <taxon>Sphingobacteriia</taxon>
        <taxon>Sphingobacteriales</taxon>
        <taxon>Sphingobacteriaceae</taxon>
        <taxon>Mucilaginibacter</taxon>
    </lineage>
</organism>
<dbReference type="Pfam" id="PF00034">
    <property type="entry name" value="Cytochrom_C"/>
    <property type="match status" value="1"/>
</dbReference>
<dbReference type="OrthoDB" id="9811395at2"/>
<gene>
    <name evidence="7" type="ORF">EOD41_11350</name>
</gene>
<evidence type="ECO:0000256" key="4">
    <source>
        <dbReference type="PROSITE-ProRule" id="PRU00433"/>
    </source>
</evidence>
<evidence type="ECO:0000256" key="3">
    <source>
        <dbReference type="ARBA" id="ARBA00023004"/>
    </source>
</evidence>
<dbReference type="PROSITE" id="PS51007">
    <property type="entry name" value="CYTC"/>
    <property type="match status" value="1"/>
</dbReference>
<keyword evidence="2 4" id="KW-0479">Metal-binding</keyword>
<evidence type="ECO:0000313" key="7">
    <source>
        <dbReference type="EMBL" id="RVU00590.1"/>
    </source>
</evidence>
<feature type="signal peptide" evidence="5">
    <location>
        <begin position="1"/>
        <end position="18"/>
    </location>
</feature>
<evidence type="ECO:0000313" key="8">
    <source>
        <dbReference type="Proteomes" id="UP000282759"/>
    </source>
</evidence>
<dbReference type="InterPro" id="IPR009056">
    <property type="entry name" value="Cyt_c-like_dom"/>
</dbReference>
<reference evidence="7 8" key="1">
    <citation type="submission" date="2019-01" db="EMBL/GenBank/DDBJ databases">
        <authorList>
            <person name="Chen W.-M."/>
        </authorList>
    </citation>
    <scope>NUCLEOTIDE SEQUENCE [LARGE SCALE GENOMIC DNA]</scope>
    <source>
        <strain evidence="7 8">YBJ-36</strain>
    </source>
</reference>
<evidence type="ECO:0000259" key="6">
    <source>
        <dbReference type="PROSITE" id="PS51007"/>
    </source>
</evidence>
<dbReference type="GO" id="GO:0046872">
    <property type="term" value="F:metal ion binding"/>
    <property type="evidence" value="ECO:0007669"/>
    <property type="project" value="UniProtKB-KW"/>
</dbReference>
<dbReference type="InterPro" id="IPR036909">
    <property type="entry name" value="Cyt_c-like_dom_sf"/>
</dbReference>
<proteinExistence type="predicted"/>
<dbReference type="GO" id="GO:0020037">
    <property type="term" value="F:heme binding"/>
    <property type="evidence" value="ECO:0007669"/>
    <property type="project" value="InterPro"/>
</dbReference>
<dbReference type="PANTHER" id="PTHR35008:SF4">
    <property type="entry name" value="BLL4482 PROTEIN"/>
    <property type="match status" value="1"/>
</dbReference>
<evidence type="ECO:0000256" key="2">
    <source>
        <dbReference type="ARBA" id="ARBA00022723"/>
    </source>
</evidence>
<dbReference type="PANTHER" id="PTHR35008">
    <property type="entry name" value="BLL4482 PROTEIN-RELATED"/>
    <property type="match status" value="1"/>
</dbReference>
<dbReference type="RefSeq" id="WP_127704931.1">
    <property type="nucleotide sequence ID" value="NZ_SACK01000004.1"/>
</dbReference>
<name>A0A3S2WXU2_9SPHI</name>